<comment type="subcellular location">
    <subcellularLocation>
        <location evidence="2">Endoplasmic reticulum membrane</location>
    </subcellularLocation>
</comment>
<keyword evidence="11" id="KW-0472">Membrane</keyword>
<evidence type="ECO:0000313" key="14">
    <source>
        <dbReference type="RefSeq" id="XP_039115292.1"/>
    </source>
</evidence>
<dbReference type="EC" id="2.5.1.87" evidence="5"/>
<name>A0AB40AJX3_DIOCR</name>
<comment type="catalytic activity">
    <reaction evidence="12">
        <text>n isopentenyl diphosphate + (2E,6E)-farnesyl diphosphate = a di-trans,poly-cis-polyprenyl diphosphate + n diphosphate</text>
        <dbReference type="Rhea" id="RHEA:53008"/>
        <dbReference type="Rhea" id="RHEA-COMP:19494"/>
        <dbReference type="ChEBI" id="CHEBI:33019"/>
        <dbReference type="ChEBI" id="CHEBI:128769"/>
        <dbReference type="ChEBI" id="CHEBI:136960"/>
        <dbReference type="ChEBI" id="CHEBI:175763"/>
        <dbReference type="EC" id="2.5.1.87"/>
    </reaction>
</comment>
<comment type="pathway">
    <text evidence="3">Protein modification; protein glycosylation.</text>
</comment>
<evidence type="ECO:0000256" key="1">
    <source>
        <dbReference type="ARBA" id="ARBA00001946"/>
    </source>
</evidence>
<evidence type="ECO:0000256" key="3">
    <source>
        <dbReference type="ARBA" id="ARBA00004922"/>
    </source>
</evidence>
<evidence type="ECO:0000256" key="11">
    <source>
        <dbReference type="ARBA" id="ARBA00023136"/>
    </source>
</evidence>
<dbReference type="InterPro" id="IPR036424">
    <property type="entry name" value="UPP_synth-like_sf"/>
</dbReference>
<dbReference type="GO" id="GO:1904423">
    <property type="term" value="C:dehydrodolichyl diphosphate synthase complex"/>
    <property type="evidence" value="ECO:0007669"/>
    <property type="project" value="InterPro"/>
</dbReference>
<comment type="cofactor">
    <cofactor evidence="1">
        <name>Mg(2+)</name>
        <dbReference type="ChEBI" id="CHEBI:18420"/>
    </cofactor>
</comment>
<organism evidence="13 14">
    <name type="scientific">Dioscorea cayennensis subsp. rotundata</name>
    <name type="common">White Guinea yam</name>
    <name type="synonym">Dioscorea rotundata</name>
    <dbReference type="NCBI Taxonomy" id="55577"/>
    <lineage>
        <taxon>Eukaryota</taxon>
        <taxon>Viridiplantae</taxon>
        <taxon>Streptophyta</taxon>
        <taxon>Embryophyta</taxon>
        <taxon>Tracheophyta</taxon>
        <taxon>Spermatophyta</taxon>
        <taxon>Magnoliopsida</taxon>
        <taxon>Liliopsida</taxon>
        <taxon>Dioscoreales</taxon>
        <taxon>Dioscoreaceae</taxon>
        <taxon>Dioscorea</taxon>
    </lineage>
</organism>
<dbReference type="GO" id="GO:0005789">
    <property type="term" value="C:endoplasmic reticulum membrane"/>
    <property type="evidence" value="ECO:0007669"/>
    <property type="project" value="UniProtKB-SubCell"/>
</dbReference>
<evidence type="ECO:0000256" key="8">
    <source>
        <dbReference type="ARBA" id="ARBA00022824"/>
    </source>
</evidence>
<proteinExistence type="inferred from homology"/>
<accession>A0AB40AJX3</accession>
<keyword evidence="10" id="KW-1133">Transmembrane helix</keyword>
<evidence type="ECO:0000256" key="4">
    <source>
        <dbReference type="ARBA" id="ARBA00005432"/>
    </source>
</evidence>
<evidence type="ECO:0000256" key="6">
    <source>
        <dbReference type="ARBA" id="ARBA00022679"/>
    </source>
</evidence>
<keyword evidence="8" id="KW-0256">Endoplasmic reticulum</keyword>
<gene>
    <name evidence="14" type="primary">LOC120250534</name>
</gene>
<keyword evidence="6" id="KW-0808">Transferase</keyword>
<keyword evidence="9" id="KW-0460">Magnesium</keyword>
<evidence type="ECO:0000256" key="9">
    <source>
        <dbReference type="ARBA" id="ARBA00022842"/>
    </source>
</evidence>
<dbReference type="AlphaFoldDB" id="A0AB40AJX3"/>
<keyword evidence="13" id="KW-1185">Reference proteome</keyword>
<protein>
    <recommendedName>
        <fullName evidence="5">ditrans,polycis-polyprenyl diphosphate synthase [(2E,6E)-farnesyldiphosphate specific]</fullName>
        <ecNumber evidence="5">2.5.1.87</ecNumber>
    </recommendedName>
</protein>
<reference evidence="14" key="1">
    <citation type="submission" date="2025-08" db="UniProtKB">
        <authorList>
            <consortium name="RefSeq"/>
        </authorList>
    </citation>
    <scope>IDENTIFICATION</scope>
</reference>
<evidence type="ECO:0000256" key="2">
    <source>
        <dbReference type="ARBA" id="ARBA00004586"/>
    </source>
</evidence>
<evidence type="ECO:0000256" key="7">
    <source>
        <dbReference type="ARBA" id="ARBA00022692"/>
    </source>
</evidence>
<dbReference type="PANTHER" id="PTHR21528:SF0">
    <property type="entry name" value="DEHYDRODOLICHYL DIPHOSPHATE SYNTHASE COMPLEX SUBUNIT NUS1"/>
    <property type="match status" value="1"/>
</dbReference>
<dbReference type="PANTHER" id="PTHR21528">
    <property type="entry name" value="DEHYDRODOLICHYL DIPHOSPHATE SYNTHASE COMPLEX SUBUNIT NUS1"/>
    <property type="match status" value="1"/>
</dbReference>
<sequence length="269" mass="30592">MDSGYGILNTFAPCLLQSIWSSIIWRFCMGVFWYSLRLLLRVVHIGQDLTHTIFCYSISNGLINKYKNLDLHNLRCLAVVIDSEDAKNIGKIKKLLHSLSKIGAMNVILYDTKGVLKKYMASSKLFCNAKTTCFDADRRTVTLILHGDQITIEFLSFSDNKEIISKAANFLCSRQLKSNLLAPHKIEPVFTDTDLLNALKMAGCGGLHPDLLLVYGPARCHLGFPAWRLRYTEIIYDHEFNFRYMGPLKSMKHGAIVKAVYDFSNRNKN</sequence>
<keyword evidence="7" id="KW-0812">Transmembrane</keyword>
<dbReference type="Proteomes" id="UP001515500">
    <property type="component" value="Chromosome 19"/>
</dbReference>
<evidence type="ECO:0000313" key="13">
    <source>
        <dbReference type="Proteomes" id="UP001515500"/>
    </source>
</evidence>
<dbReference type="InterPro" id="IPR038887">
    <property type="entry name" value="Nus1/NgBR"/>
</dbReference>
<comment type="similarity">
    <text evidence="4">Belongs to the UPP synthase family.</text>
</comment>
<evidence type="ECO:0000256" key="10">
    <source>
        <dbReference type="ARBA" id="ARBA00022989"/>
    </source>
</evidence>
<dbReference type="RefSeq" id="XP_039115292.1">
    <property type="nucleotide sequence ID" value="XM_039259358.1"/>
</dbReference>
<dbReference type="SUPFAM" id="SSF64005">
    <property type="entry name" value="Undecaprenyl diphosphate synthase"/>
    <property type="match status" value="1"/>
</dbReference>
<evidence type="ECO:0000256" key="5">
    <source>
        <dbReference type="ARBA" id="ARBA00012596"/>
    </source>
</evidence>
<dbReference type="GeneID" id="120250534"/>
<evidence type="ECO:0000256" key="12">
    <source>
        <dbReference type="ARBA" id="ARBA00047353"/>
    </source>
</evidence>
<dbReference type="GO" id="GO:0045547">
    <property type="term" value="F:ditrans,polycis-polyprenyl diphosphate synthase [(2E,6E)-farnesyl diphosphate specific] activity"/>
    <property type="evidence" value="ECO:0007669"/>
    <property type="project" value="UniProtKB-EC"/>
</dbReference>